<feature type="repeat" description="PPR" evidence="3">
    <location>
        <begin position="550"/>
        <end position="584"/>
    </location>
</feature>
<protein>
    <recommendedName>
        <fullName evidence="6">Pentacotripeptide-repeat region of PRORP domain-containing protein</fullName>
    </recommendedName>
</protein>
<evidence type="ECO:0000313" key="5">
    <source>
        <dbReference type="Proteomes" id="UP000188354"/>
    </source>
</evidence>
<feature type="repeat" description="PPR" evidence="3">
    <location>
        <begin position="333"/>
        <end position="367"/>
    </location>
</feature>
<feature type="repeat" description="PPR" evidence="3">
    <location>
        <begin position="410"/>
        <end position="444"/>
    </location>
</feature>
<dbReference type="InterPro" id="IPR002885">
    <property type="entry name" value="PPR_rpt"/>
</dbReference>
<feature type="repeat" description="PPR" evidence="3">
    <location>
        <begin position="298"/>
        <end position="332"/>
    </location>
</feature>
<name>A0A4P1RS13_LUPAN</name>
<accession>A0A4P1RS13</accession>
<sequence>MLVNSKVLLRRRSHLSSPSTTLRRRSSTVSSDSTESAINEVIKLLQPSNKNKLNSDKINTLLFKTLSSHNHFLQISLRLGSSSKAINFLEYLSHNAPSNHHFSLSSVFQGAIELSTEQQRPSLYSVYHGQPNSENKLIDLYKYRKSKNWTFPLTPKSALLLFQCFEKAQLVNDLIVFFKELDPSAKSTRLCNGLLRVLLKSGRVEDARNVLDEMLEPDNMKFAPDGFTGEIVFGELVNGRSVAADEEIVRLVTLLGERRVFPDTFRLTQLITKLCRRWKNGIAWEVLHRVMKLGGQVEAASCNAMLAGLGRERNIGRMNELLAEMEEMKISPNVITFGILVNHLCKARRIDEALQVFDRLRGKGESNIVGVEPDAVLYNTLIDGLCKVGREEEGLRLLEEMKTKSKHRPNTVTYNCLIDGLCKAGNVDNARGLYNQMIADGLQPSVVTLNTLVDGFCKHGMVFSAVEFFNEMKGKGLKGNAATYTVLISAFCGVNNIDKAMQYFDEMLCSGCSPDVIVYYTLISGLSIAGRMDDASVIVSKLKESGFCLDTACYNVLISGFCKKKKVERVYDLLNEMENTGVRPDTITYNTLISYLGKAGDFPTADKVMKKMIKEGLEPSVVTYGAVINAYCLSNNVDEAMKHFKEMCSTSKVPPNTVIYNILIDALCNLNDVKRALSLMDDMKVRGVRPNTTTYNAILKGVRDEKMLDEAFVLMDRMIEDACNPDYITMEILTEWLSAVGEIEKLKRFVQGYQVSSCSESSAKLFVG</sequence>
<feature type="repeat" description="PPR" evidence="3">
    <location>
        <begin position="515"/>
        <end position="549"/>
    </location>
</feature>
<feature type="repeat" description="PPR" evidence="3">
    <location>
        <begin position="691"/>
        <end position="725"/>
    </location>
</feature>
<dbReference type="OrthoDB" id="185373at2759"/>
<dbReference type="Pfam" id="PF12854">
    <property type="entry name" value="PPR_1"/>
    <property type="match status" value="2"/>
</dbReference>
<evidence type="ECO:0000256" key="2">
    <source>
        <dbReference type="ARBA" id="ARBA00022737"/>
    </source>
</evidence>
<feature type="repeat" description="PPR" evidence="3">
    <location>
        <begin position="656"/>
        <end position="690"/>
    </location>
</feature>
<evidence type="ECO:0000256" key="3">
    <source>
        <dbReference type="PROSITE-ProRule" id="PRU00708"/>
    </source>
</evidence>
<dbReference type="KEGG" id="lang:109331072"/>
<dbReference type="AlphaFoldDB" id="A0A4P1RS13"/>
<feature type="repeat" description="PPR" evidence="3">
    <location>
        <begin position="585"/>
        <end position="619"/>
    </location>
</feature>
<dbReference type="Pfam" id="PF01535">
    <property type="entry name" value="PPR"/>
    <property type="match status" value="1"/>
</dbReference>
<feature type="repeat" description="PPR" evidence="3">
    <location>
        <begin position="374"/>
        <end position="404"/>
    </location>
</feature>
<dbReference type="EMBL" id="CM007362">
    <property type="protein sequence ID" value="OIW17378.1"/>
    <property type="molecule type" value="Genomic_DNA"/>
</dbReference>
<dbReference type="GO" id="GO:0003729">
    <property type="term" value="F:mRNA binding"/>
    <property type="evidence" value="ECO:0007669"/>
    <property type="project" value="TreeGrafter"/>
</dbReference>
<dbReference type="Gramene" id="OIW17378">
    <property type="protein sequence ID" value="OIW17378"/>
    <property type="gene ID" value="TanjilG_22490"/>
</dbReference>
<dbReference type="NCBIfam" id="TIGR00756">
    <property type="entry name" value="PPR"/>
    <property type="match status" value="13"/>
</dbReference>
<dbReference type="PROSITE" id="PS51375">
    <property type="entry name" value="PPR"/>
    <property type="match status" value="12"/>
</dbReference>
<feature type="repeat" description="PPR" evidence="3">
    <location>
        <begin position="445"/>
        <end position="479"/>
    </location>
</feature>
<organism evidence="4 5">
    <name type="scientific">Lupinus angustifolius</name>
    <name type="common">Narrow-leaved blue lupine</name>
    <dbReference type="NCBI Taxonomy" id="3871"/>
    <lineage>
        <taxon>Eukaryota</taxon>
        <taxon>Viridiplantae</taxon>
        <taxon>Streptophyta</taxon>
        <taxon>Embryophyta</taxon>
        <taxon>Tracheophyta</taxon>
        <taxon>Spermatophyta</taxon>
        <taxon>Magnoliopsida</taxon>
        <taxon>eudicotyledons</taxon>
        <taxon>Gunneridae</taxon>
        <taxon>Pentapetalae</taxon>
        <taxon>rosids</taxon>
        <taxon>fabids</taxon>
        <taxon>Fabales</taxon>
        <taxon>Fabaceae</taxon>
        <taxon>Papilionoideae</taxon>
        <taxon>50 kb inversion clade</taxon>
        <taxon>genistoids sensu lato</taxon>
        <taxon>core genistoids</taxon>
        <taxon>Genisteae</taxon>
        <taxon>Lupinus</taxon>
    </lineage>
</organism>
<dbReference type="InterPro" id="IPR011990">
    <property type="entry name" value="TPR-like_helical_dom_sf"/>
</dbReference>
<evidence type="ECO:0000313" key="4">
    <source>
        <dbReference type="EMBL" id="OIW17378.1"/>
    </source>
</evidence>
<keyword evidence="2" id="KW-0677">Repeat</keyword>
<evidence type="ECO:0008006" key="6">
    <source>
        <dbReference type="Google" id="ProtNLM"/>
    </source>
</evidence>
<keyword evidence="5" id="KW-1185">Reference proteome</keyword>
<dbReference type="Proteomes" id="UP000188354">
    <property type="component" value="Chromosome LG02"/>
</dbReference>
<dbReference type="Pfam" id="PF13041">
    <property type="entry name" value="PPR_2"/>
    <property type="match status" value="5"/>
</dbReference>
<dbReference type="PANTHER" id="PTHR47933:SF45">
    <property type="entry name" value="PENTACOTRIPEPTIDE-REPEAT REGION OF PRORP DOMAIN-CONTAINING PROTEIN"/>
    <property type="match status" value="1"/>
</dbReference>
<dbReference type="SUPFAM" id="SSF81901">
    <property type="entry name" value="HCP-like"/>
    <property type="match status" value="1"/>
</dbReference>
<feature type="repeat" description="PPR" evidence="3">
    <location>
        <begin position="480"/>
        <end position="514"/>
    </location>
</feature>
<dbReference type="Gene3D" id="1.25.40.10">
    <property type="entry name" value="Tetratricopeptide repeat domain"/>
    <property type="match status" value="6"/>
</dbReference>
<proteinExistence type="inferred from homology"/>
<dbReference type="PANTHER" id="PTHR47933">
    <property type="entry name" value="PENTATRICOPEPTIDE REPEAT-CONTAINING PROTEIN 1, MITOCHONDRIAL"/>
    <property type="match status" value="1"/>
</dbReference>
<gene>
    <name evidence="4" type="ORF">TanjilG_22490</name>
</gene>
<comment type="similarity">
    <text evidence="1">Belongs to the PPR family. P subfamily.</text>
</comment>
<reference evidence="4 5" key="1">
    <citation type="journal article" date="2017" name="Plant Biotechnol. J.">
        <title>A comprehensive draft genome sequence for lupin (Lupinus angustifolius), an emerging health food: insights into plant-microbe interactions and legume evolution.</title>
        <authorList>
            <person name="Hane J.K."/>
            <person name="Ming Y."/>
            <person name="Kamphuis L.G."/>
            <person name="Nelson M.N."/>
            <person name="Garg G."/>
            <person name="Atkins C.A."/>
            <person name="Bayer P.E."/>
            <person name="Bravo A."/>
            <person name="Bringans S."/>
            <person name="Cannon S."/>
            <person name="Edwards D."/>
            <person name="Foley R."/>
            <person name="Gao L.L."/>
            <person name="Harrison M.J."/>
            <person name="Huang W."/>
            <person name="Hurgobin B."/>
            <person name="Li S."/>
            <person name="Liu C.W."/>
            <person name="McGrath A."/>
            <person name="Morahan G."/>
            <person name="Murray J."/>
            <person name="Weller J."/>
            <person name="Jian J."/>
            <person name="Singh K.B."/>
        </authorList>
    </citation>
    <scope>NUCLEOTIDE SEQUENCE [LARGE SCALE GENOMIC DNA]</scope>
    <source>
        <strain evidence="5">cv. Tanjil</strain>
        <tissue evidence="4">Whole plant</tissue>
    </source>
</reference>
<feature type="repeat" description="PPR" evidence="3">
    <location>
        <begin position="620"/>
        <end position="654"/>
    </location>
</feature>
<dbReference type="InterPro" id="IPR051240">
    <property type="entry name" value="Mito_RNA-Proc/Resp"/>
</dbReference>
<evidence type="ECO:0000256" key="1">
    <source>
        <dbReference type="ARBA" id="ARBA00007626"/>
    </source>
</evidence>